<evidence type="ECO:0000256" key="1">
    <source>
        <dbReference type="SAM" id="Phobius"/>
    </source>
</evidence>
<keyword evidence="1" id="KW-0472">Membrane</keyword>
<sequence length="94" mass="10928">MEINSFLTPLAIMMLSYSLTKTHIMNNLIMLEYLVMMIIISLFMMVKLMNIETHLVLYFIVLMITESVVGLSMMISMIRTHGNDFLKSTMIMKL</sequence>
<protein>
    <submittedName>
        <fullName evidence="2">NADH dehydrogenase subunit 4l</fullName>
    </submittedName>
</protein>
<name>A0A0U2GTL9_BEMAF</name>
<feature type="transmembrane region" description="Helical" evidence="1">
    <location>
        <begin position="55"/>
        <end position="78"/>
    </location>
</feature>
<reference evidence="2" key="1">
    <citation type="journal article" date="2015" name="Mitochondrial DNA">
        <title>A complete mitochondrial DNA genome derived from a Chinese population of the Bemisia afer species complex (Hemiptera: Aleyrodidae).</title>
        <authorList>
            <person name="Wang H.L."/>
            <person name="Zhang Z."/>
            <person name="Bing X.L."/>
            <person name="Liu Y.Q."/>
            <person name="Liu S.S."/>
            <person name="Wang X.W."/>
        </authorList>
    </citation>
    <scope>NUCLEOTIDE SEQUENCE</scope>
</reference>
<dbReference type="AlphaFoldDB" id="A0A0U2GTL9"/>
<keyword evidence="1" id="KW-1133">Transmembrane helix</keyword>
<dbReference type="Gene3D" id="1.10.287.3510">
    <property type="match status" value="1"/>
</dbReference>
<dbReference type="EMBL" id="KR819174">
    <property type="protein sequence ID" value="ALC75991.1"/>
    <property type="molecule type" value="Genomic_DNA"/>
</dbReference>
<geneLocation type="mitochondrion" evidence="2"/>
<evidence type="ECO:0000313" key="2">
    <source>
        <dbReference type="EMBL" id="ALC75991.1"/>
    </source>
</evidence>
<proteinExistence type="predicted"/>
<keyword evidence="2" id="KW-0496">Mitochondrion</keyword>
<feature type="transmembrane region" description="Helical" evidence="1">
    <location>
        <begin position="31"/>
        <end position="49"/>
    </location>
</feature>
<gene>
    <name evidence="2" type="primary">ND4L</name>
</gene>
<organism evidence="2">
    <name type="scientific">Bemisia afer</name>
    <name type="common">Whitefly</name>
    <dbReference type="NCBI Taxonomy" id="166114"/>
    <lineage>
        <taxon>Eukaryota</taxon>
        <taxon>Metazoa</taxon>
        <taxon>Ecdysozoa</taxon>
        <taxon>Arthropoda</taxon>
        <taxon>Hexapoda</taxon>
        <taxon>Insecta</taxon>
        <taxon>Pterygota</taxon>
        <taxon>Neoptera</taxon>
        <taxon>Paraneoptera</taxon>
        <taxon>Hemiptera</taxon>
        <taxon>Sternorrhyncha</taxon>
        <taxon>Aleyrodoidea</taxon>
        <taxon>Aleyrodidae</taxon>
        <taxon>Aleyrodinae</taxon>
        <taxon>Bemisia</taxon>
    </lineage>
</organism>
<accession>A0A0U2GTL9</accession>
<keyword evidence="1" id="KW-0812">Transmembrane</keyword>